<name>X1FUZ8_9ZZZZ</name>
<evidence type="ECO:0000313" key="1">
    <source>
        <dbReference type="EMBL" id="GAH24598.1"/>
    </source>
</evidence>
<accession>X1FUZ8</accession>
<comment type="caution">
    <text evidence="1">The sequence shown here is derived from an EMBL/GenBank/DDBJ whole genome shotgun (WGS) entry which is preliminary data.</text>
</comment>
<protein>
    <submittedName>
        <fullName evidence="1">Uncharacterized protein</fullName>
    </submittedName>
</protein>
<feature type="non-terminal residue" evidence="1">
    <location>
        <position position="34"/>
    </location>
</feature>
<proteinExistence type="predicted"/>
<dbReference type="EMBL" id="BART01041287">
    <property type="protein sequence ID" value="GAH24598.1"/>
    <property type="molecule type" value="Genomic_DNA"/>
</dbReference>
<sequence>MEYFENGKNIIRTGFVPDEDLVAIYNLASLYSQP</sequence>
<dbReference type="AlphaFoldDB" id="X1FUZ8"/>
<organism evidence="1">
    <name type="scientific">marine sediment metagenome</name>
    <dbReference type="NCBI Taxonomy" id="412755"/>
    <lineage>
        <taxon>unclassified sequences</taxon>
        <taxon>metagenomes</taxon>
        <taxon>ecological metagenomes</taxon>
    </lineage>
</organism>
<reference evidence="1" key="1">
    <citation type="journal article" date="2014" name="Front. Microbiol.">
        <title>High frequency of phylogenetically diverse reductive dehalogenase-homologous genes in deep subseafloor sedimentary metagenomes.</title>
        <authorList>
            <person name="Kawai M."/>
            <person name="Futagami T."/>
            <person name="Toyoda A."/>
            <person name="Takaki Y."/>
            <person name="Nishi S."/>
            <person name="Hori S."/>
            <person name="Arai W."/>
            <person name="Tsubouchi T."/>
            <person name="Morono Y."/>
            <person name="Uchiyama I."/>
            <person name="Ito T."/>
            <person name="Fujiyama A."/>
            <person name="Inagaki F."/>
            <person name="Takami H."/>
        </authorList>
    </citation>
    <scope>NUCLEOTIDE SEQUENCE</scope>
    <source>
        <strain evidence="1">Expedition CK06-06</strain>
    </source>
</reference>
<gene>
    <name evidence="1" type="ORF">S01H4_66558</name>
</gene>